<dbReference type="CDD" id="cd00032">
    <property type="entry name" value="CASc"/>
    <property type="match status" value="1"/>
</dbReference>
<dbReference type="GO" id="GO:0005829">
    <property type="term" value="C:cytosol"/>
    <property type="evidence" value="ECO:0000318"/>
    <property type="project" value="GO_Central"/>
</dbReference>
<protein>
    <recommendedName>
        <fullName evidence="14">Caspase 5</fullName>
    </recommendedName>
</protein>
<dbReference type="Gene3D" id="3.40.50.1460">
    <property type="match status" value="1"/>
</dbReference>
<evidence type="ECO:0000256" key="2">
    <source>
        <dbReference type="ARBA" id="ARBA00022553"/>
    </source>
</evidence>
<evidence type="ECO:0000256" key="8">
    <source>
        <dbReference type="RuleBase" id="RU003971"/>
    </source>
</evidence>
<comment type="similarity">
    <text evidence="1 8">Belongs to the peptidase C14A family.</text>
</comment>
<feature type="signal peptide" evidence="9">
    <location>
        <begin position="1"/>
        <end position="19"/>
    </location>
</feature>
<dbReference type="RefSeq" id="XP_007494968.3">
    <property type="nucleotide sequence ID" value="XM_007494906.3"/>
</dbReference>
<dbReference type="PANTHER" id="PTHR47901">
    <property type="entry name" value="CASPASE RECRUITMENT DOMAIN-CONTAINING PROTEIN 18"/>
    <property type="match status" value="1"/>
</dbReference>
<feature type="active site" evidence="7">
    <location>
        <position position="295"/>
    </location>
</feature>
<dbReference type="InterPro" id="IPR033139">
    <property type="entry name" value="Caspase_cys_AS"/>
</dbReference>
<gene>
    <name evidence="12" type="primary">LOC100032600</name>
</gene>
<keyword evidence="9" id="KW-0732">Signal</keyword>
<dbReference type="InterPro" id="IPR001309">
    <property type="entry name" value="Pept_C14_p20"/>
</dbReference>
<evidence type="ECO:0000256" key="3">
    <source>
        <dbReference type="ARBA" id="ARBA00022670"/>
    </source>
</evidence>
<keyword evidence="13" id="KW-1185">Reference proteome</keyword>
<dbReference type="InterPro" id="IPR029030">
    <property type="entry name" value="Caspase-like_dom_sf"/>
</dbReference>
<dbReference type="AlphaFoldDB" id="K7E453"/>
<dbReference type="InParanoid" id="K7E453"/>
<dbReference type="PROSITE" id="PS50208">
    <property type="entry name" value="CASPASE_P20"/>
    <property type="match status" value="1"/>
</dbReference>
<dbReference type="InterPro" id="IPR002138">
    <property type="entry name" value="Pept_C14_p10"/>
</dbReference>
<reference evidence="12 13" key="1">
    <citation type="journal article" date="2007" name="Nature">
        <title>Genome of the marsupial Monodelphis domestica reveals innovation in non-coding sequences.</title>
        <authorList>
            <person name="Mikkelsen T.S."/>
            <person name="Wakefield M.J."/>
            <person name="Aken B."/>
            <person name="Amemiya C.T."/>
            <person name="Chang J.L."/>
            <person name="Duke S."/>
            <person name="Garber M."/>
            <person name="Gentles A.J."/>
            <person name="Goodstadt L."/>
            <person name="Heger A."/>
            <person name="Jurka J."/>
            <person name="Kamal M."/>
            <person name="Mauceli E."/>
            <person name="Searle S.M."/>
            <person name="Sharpe T."/>
            <person name="Baker M.L."/>
            <person name="Batzer M.A."/>
            <person name="Benos P.V."/>
            <person name="Belov K."/>
            <person name="Clamp M."/>
            <person name="Cook A."/>
            <person name="Cuff J."/>
            <person name="Das R."/>
            <person name="Davidow L."/>
            <person name="Deakin J.E."/>
            <person name="Fazzari M.J."/>
            <person name="Glass J.L."/>
            <person name="Grabherr M."/>
            <person name="Greally J.M."/>
            <person name="Gu W."/>
            <person name="Hore T.A."/>
            <person name="Huttley G.A."/>
            <person name="Kleber M."/>
            <person name="Jirtle R.L."/>
            <person name="Koina E."/>
            <person name="Lee J.T."/>
            <person name="Mahony S."/>
            <person name="Marra M.A."/>
            <person name="Miller R.D."/>
            <person name="Nicholls R.D."/>
            <person name="Oda M."/>
            <person name="Papenfuss A.T."/>
            <person name="Parra Z.E."/>
            <person name="Pollock D.D."/>
            <person name="Ray D.A."/>
            <person name="Schein J.E."/>
            <person name="Speed T.P."/>
            <person name="Thompson K."/>
            <person name="VandeBerg J.L."/>
            <person name="Wade C.M."/>
            <person name="Walker J.A."/>
            <person name="Waters P.D."/>
            <person name="Webber C."/>
            <person name="Weidman J.R."/>
            <person name="Xie X."/>
            <person name="Zody M.C."/>
            <person name="Baldwin J."/>
            <person name="Abdouelleil A."/>
            <person name="Abdulkadir J."/>
            <person name="Abebe A."/>
            <person name="Abera B."/>
            <person name="Abreu J."/>
            <person name="Acer S.C."/>
            <person name="Aftuck L."/>
            <person name="Alexander A."/>
            <person name="An P."/>
            <person name="Anderson E."/>
            <person name="Anderson S."/>
            <person name="Arachi H."/>
            <person name="Azer M."/>
            <person name="Bachantsang P."/>
            <person name="Barry A."/>
            <person name="Bayul T."/>
            <person name="Berlin A."/>
            <person name="Bessette D."/>
            <person name="Bloom T."/>
            <person name="Bloom T."/>
            <person name="Boguslavskiy L."/>
            <person name="Bonnet C."/>
            <person name="Boukhgalter B."/>
            <person name="Bourzgui I."/>
            <person name="Brown A."/>
            <person name="Cahill P."/>
            <person name="Channer S."/>
            <person name="Cheshatsang Y."/>
            <person name="Chuda L."/>
            <person name="Citroen M."/>
            <person name="Collymore A."/>
            <person name="Cooke P."/>
            <person name="Costello M."/>
            <person name="D'Aco K."/>
            <person name="Daza R."/>
            <person name="De Haan G."/>
            <person name="DeGray S."/>
            <person name="DeMaso C."/>
            <person name="Dhargay N."/>
            <person name="Dooley K."/>
            <person name="Dooley E."/>
            <person name="Doricent M."/>
            <person name="Dorje P."/>
            <person name="Dorjee K."/>
            <person name="Dupes A."/>
            <person name="Elong R."/>
            <person name="Falk J."/>
            <person name="Farina A."/>
            <person name="Faro S."/>
            <person name="Ferguson D."/>
            <person name="Fisher S."/>
            <person name="Foley C.D."/>
            <person name="Franke A."/>
            <person name="Friedrich D."/>
            <person name="Gadbois L."/>
            <person name="Gearin G."/>
            <person name="Gearin C.R."/>
            <person name="Giannoukos G."/>
            <person name="Goode T."/>
            <person name="Graham J."/>
            <person name="Grandbois E."/>
            <person name="Grewal S."/>
            <person name="Gyaltsen K."/>
            <person name="Hafez N."/>
            <person name="Hagos B."/>
            <person name="Hall J."/>
            <person name="Henson C."/>
            <person name="Hollinger A."/>
            <person name="Honan T."/>
            <person name="Huard M.D."/>
            <person name="Hughes L."/>
            <person name="Hurhula B."/>
            <person name="Husby M.E."/>
            <person name="Kamat A."/>
            <person name="Kanga B."/>
            <person name="Kashin S."/>
            <person name="Khazanovich D."/>
            <person name="Kisner P."/>
            <person name="Lance K."/>
            <person name="Lara M."/>
            <person name="Lee W."/>
            <person name="Lennon N."/>
            <person name="Letendre F."/>
            <person name="LeVine R."/>
            <person name="Lipovsky A."/>
            <person name="Liu X."/>
            <person name="Liu J."/>
            <person name="Liu S."/>
            <person name="Lokyitsang T."/>
            <person name="Lokyitsang Y."/>
            <person name="Lubonja R."/>
            <person name="Lui A."/>
            <person name="MacDonald P."/>
            <person name="Magnisalis V."/>
            <person name="Maru K."/>
            <person name="Matthews C."/>
            <person name="McCusker W."/>
            <person name="McDonough S."/>
            <person name="Mehta T."/>
            <person name="Meldrim J."/>
            <person name="Meneus L."/>
            <person name="Mihai O."/>
            <person name="Mihalev A."/>
            <person name="Mihova T."/>
            <person name="Mittelman R."/>
            <person name="Mlenga V."/>
            <person name="Montmayeur A."/>
            <person name="Mulrain L."/>
            <person name="Navidi A."/>
            <person name="Naylor J."/>
            <person name="Negash T."/>
            <person name="Nguyen T."/>
            <person name="Nguyen N."/>
            <person name="Nicol R."/>
            <person name="Norbu C."/>
            <person name="Norbu N."/>
            <person name="Novod N."/>
            <person name="O'Neill B."/>
            <person name="Osman S."/>
            <person name="Markiewicz E."/>
            <person name="Oyono O.L."/>
            <person name="Patti C."/>
            <person name="Phunkhang P."/>
            <person name="Pierre F."/>
            <person name="Priest M."/>
            <person name="Raghuraman S."/>
            <person name="Rege F."/>
            <person name="Reyes R."/>
            <person name="Rise C."/>
            <person name="Rogov P."/>
            <person name="Ross K."/>
            <person name="Ryan E."/>
            <person name="Settipalli S."/>
            <person name="Shea T."/>
            <person name="Sherpa N."/>
            <person name="Shi L."/>
            <person name="Shih D."/>
            <person name="Sparrow T."/>
            <person name="Spaulding J."/>
            <person name="Stalker J."/>
            <person name="Stange-Thomann N."/>
            <person name="Stavropoulos S."/>
            <person name="Stone C."/>
            <person name="Strader C."/>
            <person name="Tesfaye S."/>
            <person name="Thomson T."/>
            <person name="Thoulutsang Y."/>
            <person name="Thoulutsang D."/>
            <person name="Topham K."/>
            <person name="Topping I."/>
            <person name="Tsamla T."/>
            <person name="Vassiliev H."/>
            <person name="Vo A."/>
            <person name="Wangchuk T."/>
            <person name="Wangdi T."/>
            <person name="Weiand M."/>
            <person name="Wilkinson J."/>
            <person name="Wilson A."/>
            <person name="Yadav S."/>
            <person name="Young G."/>
            <person name="Yu Q."/>
            <person name="Zembek L."/>
            <person name="Zhong D."/>
            <person name="Zimmer A."/>
            <person name="Zwirko Z."/>
            <person name="Jaffe D.B."/>
            <person name="Alvarez P."/>
            <person name="Brockman W."/>
            <person name="Butler J."/>
            <person name="Chin C."/>
            <person name="Gnerre S."/>
            <person name="MacCallum I."/>
            <person name="Graves J.A."/>
            <person name="Ponting C.P."/>
            <person name="Breen M."/>
            <person name="Samollow P.B."/>
            <person name="Lander E.S."/>
            <person name="Lindblad-Toh K."/>
        </authorList>
    </citation>
    <scope>NUCLEOTIDE SEQUENCE [LARGE SCALE GENOMIC DNA]</scope>
</reference>
<dbReference type="Ensembl" id="ENSMODT00000043660.2">
    <property type="protein sequence ID" value="ENSMODP00000040555.1"/>
    <property type="gene ID" value="ENSMODG00000027892.2"/>
</dbReference>
<dbReference type="GO" id="GO:0008234">
    <property type="term" value="F:cysteine-type peptidase activity"/>
    <property type="evidence" value="ECO:0007669"/>
    <property type="project" value="UniProtKB-KW"/>
</dbReference>
<dbReference type="HOGENOM" id="CLU_036904_0_1_1"/>
<feature type="domain" description="Caspase family p10" evidence="10">
    <location>
        <begin position="326"/>
        <end position="411"/>
    </location>
</feature>
<dbReference type="Proteomes" id="UP000002280">
    <property type="component" value="Chromosome 4"/>
</dbReference>
<dbReference type="SMART" id="SM00115">
    <property type="entry name" value="CASc"/>
    <property type="match status" value="1"/>
</dbReference>
<feature type="domain" description="Caspase family p20" evidence="11">
    <location>
        <begin position="171"/>
        <end position="299"/>
    </location>
</feature>
<evidence type="ECO:0000256" key="9">
    <source>
        <dbReference type="SAM" id="SignalP"/>
    </source>
</evidence>
<dbReference type="Pfam" id="PF00656">
    <property type="entry name" value="Peptidase_C14"/>
    <property type="match status" value="1"/>
</dbReference>
<keyword evidence="4" id="KW-0378">Hydrolase</keyword>
<dbReference type="InterPro" id="IPR016129">
    <property type="entry name" value="Caspase_his_AS"/>
</dbReference>
<dbReference type="STRING" id="13616.ENSMODP00000040555"/>
<dbReference type="GO" id="GO:0005737">
    <property type="term" value="C:cytoplasm"/>
    <property type="evidence" value="ECO:0000318"/>
    <property type="project" value="GO_Central"/>
</dbReference>
<dbReference type="GO" id="GO:0050729">
    <property type="term" value="P:positive regulation of inflammatory response"/>
    <property type="evidence" value="ECO:0000318"/>
    <property type="project" value="GO_Central"/>
</dbReference>
<dbReference type="GO" id="GO:0043525">
    <property type="term" value="P:positive regulation of neuron apoptotic process"/>
    <property type="evidence" value="ECO:0000318"/>
    <property type="project" value="GO_Central"/>
</dbReference>
<sequence length="413" mass="47783">MVSFIICDFCFLLLEEVFSYFHYQLCLNCFQTWSQGKQEKQTSGAMADGDSNKKQIKRLEKKLKTKLNISKFTERNKVKLKEGEKKLRPRLKEKLESWEKSLIQKTIAENLLTGGELDVKDVKPHPSDAATYQVLPDEPINTLKICPPEHFKKFMKENEEKIYPVKEKEGRKRLALIICNIEFTYYSERTGAEVDIKGMEGLLKDLGYTVDVQRDLTSSEMASELRKFAARQEHESSDSTFVVLMSHGILDAICGKNHKKEEPDVLPYDTIFNILNTKNCPKLKDKPKVIIIQACRGVKSGKVLMRDSPEISEDSEINPELLEEDAIFETHVEKDFISFFSSTPNNVSWRDHENGSIFIIKVIDYIQKYSWCCHLVDIFQKVQRAFDTANVKLQMPTIERMTMTKNFYLFPGN</sequence>
<dbReference type="InterPro" id="IPR015917">
    <property type="entry name" value="Pept_C14A"/>
</dbReference>
<dbReference type="InterPro" id="IPR011600">
    <property type="entry name" value="Pept_C14_caspase"/>
</dbReference>
<keyword evidence="5" id="KW-0788">Thiol protease</keyword>
<feature type="chain" id="PRO_5003903901" description="Caspase 5" evidence="9">
    <location>
        <begin position="20"/>
        <end position="413"/>
    </location>
</feature>
<evidence type="ECO:0000313" key="13">
    <source>
        <dbReference type="Proteomes" id="UP000002280"/>
    </source>
</evidence>
<evidence type="ECO:0000256" key="6">
    <source>
        <dbReference type="ARBA" id="ARBA00023145"/>
    </source>
</evidence>
<dbReference type="PROSITE" id="PS50207">
    <property type="entry name" value="CASPASE_P10"/>
    <property type="match status" value="1"/>
</dbReference>
<reference evidence="12" key="2">
    <citation type="submission" date="2025-08" db="UniProtKB">
        <authorList>
            <consortium name="Ensembl"/>
        </authorList>
    </citation>
    <scope>IDENTIFICATION</scope>
</reference>
<dbReference type="PIRSF" id="PIRSF038001">
    <property type="entry name" value="Caspase_ICE"/>
    <property type="match status" value="1"/>
</dbReference>
<dbReference type="PROSITE" id="PS01122">
    <property type="entry name" value="CASPASE_CYS"/>
    <property type="match status" value="1"/>
</dbReference>
<evidence type="ECO:0000256" key="5">
    <source>
        <dbReference type="ARBA" id="ARBA00022807"/>
    </source>
</evidence>
<dbReference type="Bgee" id="ENSMODG00000027892">
    <property type="expression patterns" value="Expressed in lung and 15 other cell types or tissues"/>
</dbReference>
<evidence type="ECO:0000256" key="1">
    <source>
        <dbReference type="ARBA" id="ARBA00010134"/>
    </source>
</evidence>
<dbReference type="FunFam" id="3.40.50.1460:FF:000007">
    <property type="entry name" value="Caspase-1"/>
    <property type="match status" value="1"/>
</dbReference>
<dbReference type="OrthoDB" id="6097640at2759"/>
<keyword evidence="6" id="KW-0865">Zymogen</keyword>
<evidence type="ECO:0008006" key="14">
    <source>
        <dbReference type="Google" id="ProtNLM"/>
    </source>
</evidence>
<keyword evidence="3" id="KW-0645">Protease</keyword>
<keyword evidence="2" id="KW-0597">Phosphoprotein</keyword>
<dbReference type="OMA" id="HGICGTL"/>
<name>K7E453_MONDO</name>
<evidence type="ECO:0000259" key="11">
    <source>
        <dbReference type="PROSITE" id="PS50208"/>
    </source>
</evidence>
<evidence type="ECO:0000256" key="4">
    <source>
        <dbReference type="ARBA" id="ARBA00022801"/>
    </source>
</evidence>
<reference evidence="12" key="3">
    <citation type="submission" date="2025-09" db="UniProtKB">
        <authorList>
            <consortium name="Ensembl"/>
        </authorList>
    </citation>
    <scope>IDENTIFICATION</scope>
</reference>
<accession>K7E453</accession>
<evidence type="ECO:0000259" key="10">
    <source>
        <dbReference type="PROSITE" id="PS50207"/>
    </source>
</evidence>
<dbReference type="PRINTS" id="PR00376">
    <property type="entry name" value="IL1BCENZYME"/>
</dbReference>
<evidence type="ECO:0000313" key="12">
    <source>
        <dbReference type="Ensembl" id="ENSMODP00000040555.1"/>
    </source>
</evidence>
<dbReference type="PANTHER" id="PTHR47901:SF6">
    <property type="entry name" value="CASPASE-12"/>
    <property type="match status" value="1"/>
</dbReference>
<feature type="active site" evidence="7">
    <location>
        <position position="247"/>
    </location>
</feature>
<dbReference type="InterPro" id="IPR002398">
    <property type="entry name" value="Pept_C14"/>
</dbReference>
<dbReference type="GO" id="GO:0072558">
    <property type="term" value="C:NLRP1 inflammasome complex"/>
    <property type="evidence" value="ECO:0000318"/>
    <property type="project" value="GO_Central"/>
</dbReference>
<dbReference type="GO" id="GO:0006508">
    <property type="term" value="P:proteolysis"/>
    <property type="evidence" value="ECO:0007669"/>
    <property type="project" value="UniProtKB-KW"/>
</dbReference>
<dbReference type="eggNOG" id="KOG3573">
    <property type="taxonomic scope" value="Eukaryota"/>
</dbReference>
<proteinExistence type="inferred from homology"/>
<dbReference type="GeneTree" id="ENSGT00940000162428"/>
<dbReference type="PROSITE" id="PS01121">
    <property type="entry name" value="CASPASE_HIS"/>
    <property type="match status" value="1"/>
</dbReference>
<dbReference type="GeneID" id="100032600"/>
<dbReference type="SUPFAM" id="SSF52129">
    <property type="entry name" value="Caspase-like"/>
    <property type="match status" value="1"/>
</dbReference>
<evidence type="ECO:0000256" key="7">
    <source>
        <dbReference type="PIRSR" id="PIRSR038001-1"/>
    </source>
</evidence>
<organism evidence="12 13">
    <name type="scientific">Monodelphis domestica</name>
    <name type="common">Gray short-tailed opossum</name>
    <dbReference type="NCBI Taxonomy" id="13616"/>
    <lineage>
        <taxon>Eukaryota</taxon>
        <taxon>Metazoa</taxon>
        <taxon>Chordata</taxon>
        <taxon>Craniata</taxon>
        <taxon>Vertebrata</taxon>
        <taxon>Euteleostomi</taxon>
        <taxon>Mammalia</taxon>
        <taxon>Metatheria</taxon>
        <taxon>Didelphimorphia</taxon>
        <taxon>Didelphidae</taxon>
        <taxon>Monodelphis</taxon>
    </lineage>
</organism>